<sequence>MIKGSIHQKYNKGKYICISTRAAKCKKQVKTDLKGEIYNNPIIVVEFNASLSTTDRSTGEKINKEIFNFKCTLDQIDLTNIHRTFHPEQQNTFFSSTPRASFRIDHMLGHETSLSKFQYTDIIPSISSNQMV</sequence>
<dbReference type="InterPro" id="IPR036691">
    <property type="entry name" value="Endo/exonu/phosph_ase_sf"/>
</dbReference>
<protein>
    <submittedName>
        <fullName evidence="1">Uncharacterized protein</fullName>
    </submittedName>
</protein>
<name>A0A7J8FS12_MOLMO</name>
<dbReference type="AlphaFoldDB" id="A0A7J8FS12"/>
<dbReference type="SUPFAM" id="SSF56219">
    <property type="entry name" value="DNase I-like"/>
    <property type="match status" value="1"/>
</dbReference>
<gene>
    <name evidence="1" type="ORF">HJG59_008330</name>
</gene>
<dbReference type="Gene3D" id="3.60.10.10">
    <property type="entry name" value="Endonuclease/exonuclease/phosphatase"/>
    <property type="match status" value="1"/>
</dbReference>
<reference evidence="1 2" key="1">
    <citation type="journal article" date="2020" name="Nature">
        <title>Six reference-quality genomes reveal evolution of bat adaptations.</title>
        <authorList>
            <person name="Jebb D."/>
            <person name="Huang Z."/>
            <person name="Pippel M."/>
            <person name="Hughes G.M."/>
            <person name="Lavrichenko K."/>
            <person name="Devanna P."/>
            <person name="Winkler S."/>
            <person name="Jermiin L.S."/>
            <person name="Skirmuntt E.C."/>
            <person name="Katzourakis A."/>
            <person name="Burkitt-Gray L."/>
            <person name="Ray D.A."/>
            <person name="Sullivan K.A.M."/>
            <person name="Roscito J.G."/>
            <person name="Kirilenko B.M."/>
            <person name="Davalos L.M."/>
            <person name="Corthals A.P."/>
            <person name="Power M.L."/>
            <person name="Jones G."/>
            <person name="Ransome R.D."/>
            <person name="Dechmann D.K.N."/>
            <person name="Locatelli A.G."/>
            <person name="Puechmaille S.J."/>
            <person name="Fedrigo O."/>
            <person name="Jarvis E.D."/>
            <person name="Hiller M."/>
            <person name="Vernes S.C."/>
            <person name="Myers E.W."/>
            <person name="Teeling E.C."/>
        </authorList>
    </citation>
    <scope>NUCLEOTIDE SEQUENCE [LARGE SCALE GENOMIC DNA]</scope>
    <source>
        <strain evidence="1">MMolMol1</strain>
        <tissue evidence="1">Muscle</tissue>
    </source>
</reference>
<accession>A0A7J8FS12</accession>
<evidence type="ECO:0000313" key="2">
    <source>
        <dbReference type="Proteomes" id="UP000550707"/>
    </source>
</evidence>
<comment type="caution">
    <text evidence="1">The sequence shown here is derived from an EMBL/GenBank/DDBJ whole genome shotgun (WGS) entry which is preliminary data.</text>
</comment>
<dbReference type="Proteomes" id="UP000550707">
    <property type="component" value="Unassembled WGS sequence"/>
</dbReference>
<dbReference type="EMBL" id="JACASF010000011">
    <property type="protein sequence ID" value="KAF6450436.1"/>
    <property type="molecule type" value="Genomic_DNA"/>
</dbReference>
<keyword evidence="2" id="KW-1185">Reference proteome</keyword>
<proteinExistence type="predicted"/>
<dbReference type="InParanoid" id="A0A7J8FS12"/>
<evidence type="ECO:0000313" key="1">
    <source>
        <dbReference type="EMBL" id="KAF6450436.1"/>
    </source>
</evidence>
<organism evidence="1 2">
    <name type="scientific">Molossus molossus</name>
    <name type="common">Pallas' mastiff bat</name>
    <name type="synonym">Vespertilio molossus</name>
    <dbReference type="NCBI Taxonomy" id="27622"/>
    <lineage>
        <taxon>Eukaryota</taxon>
        <taxon>Metazoa</taxon>
        <taxon>Chordata</taxon>
        <taxon>Craniata</taxon>
        <taxon>Vertebrata</taxon>
        <taxon>Euteleostomi</taxon>
        <taxon>Mammalia</taxon>
        <taxon>Eutheria</taxon>
        <taxon>Laurasiatheria</taxon>
        <taxon>Chiroptera</taxon>
        <taxon>Yangochiroptera</taxon>
        <taxon>Molossidae</taxon>
        <taxon>Molossus</taxon>
    </lineage>
</organism>